<evidence type="ECO:0000256" key="2">
    <source>
        <dbReference type="ARBA" id="ARBA00023136"/>
    </source>
</evidence>
<name>A0A9D2U645_9FIRM</name>
<dbReference type="PANTHER" id="PTHR22550:SF5">
    <property type="entry name" value="LEUCINE ZIPPER PROTEIN 4"/>
    <property type="match status" value="1"/>
</dbReference>
<evidence type="ECO:0000313" key="4">
    <source>
        <dbReference type="EMBL" id="HJD40654.1"/>
    </source>
</evidence>
<organism evidence="4 5">
    <name type="scientific">Candidatus Blautia stercoripullorum</name>
    <dbReference type="NCBI Taxonomy" id="2838502"/>
    <lineage>
        <taxon>Bacteria</taxon>
        <taxon>Bacillati</taxon>
        <taxon>Bacillota</taxon>
        <taxon>Clostridia</taxon>
        <taxon>Lachnospirales</taxon>
        <taxon>Lachnospiraceae</taxon>
        <taxon>Blautia</taxon>
    </lineage>
</organism>
<keyword evidence="3" id="KW-0812">Transmembrane</keyword>
<evidence type="ECO:0000313" key="5">
    <source>
        <dbReference type="Proteomes" id="UP000823850"/>
    </source>
</evidence>
<evidence type="ECO:0000256" key="3">
    <source>
        <dbReference type="SAM" id="Phobius"/>
    </source>
</evidence>
<dbReference type="Pfam" id="PF03323">
    <property type="entry name" value="GerA"/>
    <property type="match status" value="1"/>
</dbReference>
<sequence length="502" mass="55777">MGKSVSCKIEENEKYVRERLKDCDDVIVRPMLLGEKKKVRCFVVYIEVAVSNMMLEDSVIGKLVNHMWEMPSGQIREFVKDNGMGISDVQPLDTMEAVFSAMLAGNAVFFLDGYNKAIKISSKGYPNLSVSESTREKVLRGSKEGFTDAVKTNSALVRKRIRDTRMKVKQKTLGERSQTVVQLLYMEDLVRPGLVEEIERRLDSFVIDGVLDSGILEQMTESSWLSPFPQFQTTERPDKCAAEILNGRILLLCDHSPVGLLLPAVFNDFLQVSEDYYNRFAIVSLQRLIRYGAVLLTLLFSGTYLAVTNFHTQVLPTNLILSFSEARQGVPFPGLLEVLLMELAFETIREAGVRMPGPLGGTIGIVGGLIIGQAAVTANLVSPIVVVVVAVTALSSLAIPTDEFSAPFRLLKFGFVILGGTMGVFGMLLGLYLVLSHLAGLKSFGIPYLSPFAAQNKKGYIGEKDSMIRFPLPFLTRRPLYARNGQEVRLKKGEKEEKHVYR</sequence>
<feature type="transmembrane region" description="Helical" evidence="3">
    <location>
        <begin position="288"/>
        <end position="307"/>
    </location>
</feature>
<dbReference type="PIRSF" id="PIRSF005690">
    <property type="entry name" value="GerBA"/>
    <property type="match status" value="1"/>
</dbReference>
<keyword evidence="3" id="KW-1133">Transmembrane helix</keyword>
<accession>A0A9D2U645</accession>
<feature type="transmembrane region" description="Helical" evidence="3">
    <location>
        <begin position="413"/>
        <end position="435"/>
    </location>
</feature>
<protein>
    <submittedName>
        <fullName evidence="4">Spore germination protein</fullName>
    </submittedName>
</protein>
<feature type="transmembrane region" description="Helical" evidence="3">
    <location>
        <begin position="381"/>
        <end position="401"/>
    </location>
</feature>
<dbReference type="InterPro" id="IPR050768">
    <property type="entry name" value="UPF0353/GerABKA_families"/>
</dbReference>
<dbReference type="InterPro" id="IPR004995">
    <property type="entry name" value="Spore_Ger"/>
</dbReference>
<comment type="caution">
    <text evidence="4">The sequence shown here is derived from an EMBL/GenBank/DDBJ whole genome shotgun (WGS) entry which is preliminary data.</text>
</comment>
<reference evidence="4" key="2">
    <citation type="submission" date="2021-04" db="EMBL/GenBank/DDBJ databases">
        <authorList>
            <person name="Gilroy R."/>
        </authorList>
    </citation>
    <scope>NUCLEOTIDE SEQUENCE</scope>
    <source>
        <strain evidence="4">ChiW19-6364</strain>
    </source>
</reference>
<reference evidence="4" key="1">
    <citation type="journal article" date="2021" name="PeerJ">
        <title>Extensive microbial diversity within the chicken gut microbiome revealed by metagenomics and culture.</title>
        <authorList>
            <person name="Gilroy R."/>
            <person name="Ravi A."/>
            <person name="Getino M."/>
            <person name="Pursley I."/>
            <person name="Horton D.L."/>
            <person name="Alikhan N.F."/>
            <person name="Baker D."/>
            <person name="Gharbi K."/>
            <person name="Hall N."/>
            <person name="Watson M."/>
            <person name="Adriaenssens E.M."/>
            <person name="Foster-Nyarko E."/>
            <person name="Jarju S."/>
            <person name="Secka A."/>
            <person name="Antonio M."/>
            <person name="Oren A."/>
            <person name="Chaudhuri R.R."/>
            <person name="La Ragione R."/>
            <person name="Hildebrand F."/>
            <person name="Pallen M.J."/>
        </authorList>
    </citation>
    <scope>NUCLEOTIDE SEQUENCE</scope>
    <source>
        <strain evidence="4">ChiW19-6364</strain>
    </source>
</reference>
<dbReference type="Proteomes" id="UP000823850">
    <property type="component" value="Unassembled WGS sequence"/>
</dbReference>
<keyword evidence="2 3" id="KW-0472">Membrane</keyword>
<dbReference type="PANTHER" id="PTHR22550">
    <property type="entry name" value="SPORE GERMINATION PROTEIN"/>
    <property type="match status" value="1"/>
</dbReference>
<dbReference type="GO" id="GO:0016020">
    <property type="term" value="C:membrane"/>
    <property type="evidence" value="ECO:0007669"/>
    <property type="project" value="InterPro"/>
</dbReference>
<evidence type="ECO:0000256" key="1">
    <source>
        <dbReference type="ARBA" id="ARBA00005278"/>
    </source>
</evidence>
<dbReference type="AlphaFoldDB" id="A0A9D2U645"/>
<feature type="transmembrane region" description="Helical" evidence="3">
    <location>
        <begin position="357"/>
        <end position="375"/>
    </location>
</feature>
<gene>
    <name evidence="4" type="ORF">H9913_11565</name>
</gene>
<dbReference type="EMBL" id="DWUX01000204">
    <property type="protein sequence ID" value="HJD40654.1"/>
    <property type="molecule type" value="Genomic_DNA"/>
</dbReference>
<dbReference type="GO" id="GO:0009847">
    <property type="term" value="P:spore germination"/>
    <property type="evidence" value="ECO:0007669"/>
    <property type="project" value="InterPro"/>
</dbReference>
<comment type="similarity">
    <text evidence="1">Belongs to the GerABKA family.</text>
</comment>
<proteinExistence type="inferred from homology"/>